<name>A0A1E7LAE0_9ACTN</name>
<organism evidence="2 3">
    <name type="scientific">Streptomyces nanshensis</name>
    <dbReference type="NCBI Taxonomy" id="518642"/>
    <lineage>
        <taxon>Bacteria</taxon>
        <taxon>Bacillati</taxon>
        <taxon>Actinomycetota</taxon>
        <taxon>Actinomycetes</taxon>
        <taxon>Kitasatosporales</taxon>
        <taxon>Streptomycetaceae</taxon>
        <taxon>Streptomyces</taxon>
    </lineage>
</organism>
<dbReference type="PATRIC" id="fig|518642.10.peg.7304"/>
<protein>
    <submittedName>
        <fullName evidence="2">Uncharacterized protein</fullName>
    </submittedName>
</protein>
<keyword evidence="3" id="KW-1185">Reference proteome</keyword>
<dbReference type="RefSeq" id="WP_070015383.1">
    <property type="nucleotide sequence ID" value="NZ_LJGW01000095.1"/>
</dbReference>
<reference evidence="2 3" key="1">
    <citation type="journal article" date="2016" name="Front. Microbiol.">
        <title>Comparative Genomics Analysis of Streptomyces Species Reveals Their Adaptation to the Marine Environment and Their Diversity at the Genomic Level.</title>
        <authorList>
            <person name="Tian X."/>
            <person name="Zhang Z."/>
            <person name="Yang T."/>
            <person name="Chen M."/>
            <person name="Li J."/>
            <person name="Chen F."/>
            <person name="Yang J."/>
            <person name="Li W."/>
            <person name="Zhang B."/>
            <person name="Zhang Z."/>
            <person name="Wu J."/>
            <person name="Zhang C."/>
            <person name="Long L."/>
            <person name="Xiao J."/>
        </authorList>
    </citation>
    <scope>NUCLEOTIDE SEQUENCE [LARGE SCALE GENOMIC DNA]</scope>
    <source>
        <strain evidence="2 3">SCSIO 10429</strain>
    </source>
</reference>
<proteinExistence type="predicted"/>
<evidence type="ECO:0000313" key="3">
    <source>
        <dbReference type="Proteomes" id="UP000176005"/>
    </source>
</evidence>
<dbReference type="AlphaFoldDB" id="A0A1E7LAE0"/>
<sequence length="173" mass="19038">MPAEMLRVGPGEIRRGDRTLRGGTQVEVIDMVVAGLTGKMLRFDNGSIYLLRSGDELQVCRGAQATAPARRATHPRRTAGNTAAAEEGHTAREVAERAERHSQAAIAMWARRRERFAAASEQGLQRGPYPGEEHMRHCGYRMWPKPVHGGGLLYTCNRCGHIKADQAPDEAPQ</sequence>
<gene>
    <name evidence="2" type="ORF">AN218_04955</name>
</gene>
<dbReference type="Proteomes" id="UP000176005">
    <property type="component" value="Unassembled WGS sequence"/>
</dbReference>
<feature type="region of interest" description="Disordered" evidence="1">
    <location>
        <begin position="65"/>
        <end position="94"/>
    </location>
</feature>
<comment type="caution">
    <text evidence="2">The sequence shown here is derived from an EMBL/GenBank/DDBJ whole genome shotgun (WGS) entry which is preliminary data.</text>
</comment>
<dbReference type="EMBL" id="LJGW01000095">
    <property type="protein sequence ID" value="OEV13159.1"/>
    <property type="molecule type" value="Genomic_DNA"/>
</dbReference>
<evidence type="ECO:0000313" key="2">
    <source>
        <dbReference type="EMBL" id="OEV13159.1"/>
    </source>
</evidence>
<evidence type="ECO:0000256" key="1">
    <source>
        <dbReference type="SAM" id="MobiDB-lite"/>
    </source>
</evidence>
<accession>A0A1E7LAE0</accession>